<proteinExistence type="predicted"/>
<evidence type="ECO:0000313" key="1">
    <source>
        <dbReference type="EMBL" id="VDM76040.1"/>
    </source>
</evidence>
<dbReference type="AlphaFoldDB" id="A0A3P7IS88"/>
<accession>A0A3P7IS88</accession>
<evidence type="ECO:0000313" key="2">
    <source>
        <dbReference type="Proteomes" id="UP000270094"/>
    </source>
</evidence>
<protein>
    <submittedName>
        <fullName evidence="1">Uncharacterized protein</fullName>
    </submittedName>
</protein>
<dbReference type="EMBL" id="UYYB01096240">
    <property type="protein sequence ID" value="VDM76040.1"/>
    <property type="molecule type" value="Genomic_DNA"/>
</dbReference>
<organism evidence="1 2">
    <name type="scientific">Strongylus vulgaris</name>
    <name type="common">Blood worm</name>
    <dbReference type="NCBI Taxonomy" id="40348"/>
    <lineage>
        <taxon>Eukaryota</taxon>
        <taxon>Metazoa</taxon>
        <taxon>Ecdysozoa</taxon>
        <taxon>Nematoda</taxon>
        <taxon>Chromadorea</taxon>
        <taxon>Rhabditida</taxon>
        <taxon>Rhabditina</taxon>
        <taxon>Rhabditomorpha</taxon>
        <taxon>Strongyloidea</taxon>
        <taxon>Strongylidae</taxon>
        <taxon>Strongylus</taxon>
    </lineage>
</organism>
<name>A0A3P7IS88_STRVU</name>
<dbReference type="Proteomes" id="UP000270094">
    <property type="component" value="Unassembled WGS sequence"/>
</dbReference>
<keyword evidence="2" id="KW-1185">Reference proteome</keyword>
<sequence length="115" mass="12262">MFIDVTSTTENVALLKDIGTTPLRSGLDAISRLGENSFISLRMRAFAGPNVHFTMARLSFGNSLKRGGSTSALFSAKISAINNDRKIFAQRSLSRALAEFHSSSDVLGLASAANP</sequence>
<reference evidence="1 2" key="1">
    <citation type="submission" date="2018-11" db="EMBL/GenBank/DDBJ databases">
        <authorList>
            <consortium name="Pathogen Informatics"/>
        </authorList>
    </citation>
    <scope>NUCLEOTIDE SEQUENCE [LARGE SCALE GENOMIC DNA]</scope>
</reference>
<gene>
    <name evidence="1" type="ORF">SVUK_LOCUS11038</name>
</gene>